<keyword evidence="2" id="KW-1185">Reference proteome</keyword>
<evidence type="ECO:0000313" key="1">
    <source>
        <dbReference type="EMBL" id="KAI8425070.1"/>
    </source>
</evidence>
<organism evidence="1 2">
    <name type="scientific">Choristoneura fumiferana</name>
    <name type="common">Spruce budworm moth</name>
    <name type="synonym">Archips fumiferana</name>
    <dbReference type="NCBI Taxonomy" id="7141"/>
    <lineage>
        <taxon>Eukaryota</taxon>
        <taxon>Metazoa</taxon>
        <taxon>Ecdysozoa</taxon>
        <taxon>Arthropoda</taxon>
        <taxon>Hexapoda</taxon>
        <taxon>Insecta</taxon>
        <taxon>Pterygota</taxon>
        <taxon>Neoptera</taxon>
        <taxon>Endopterygota</taxon>
        <taxon>Lepidoptera</taxon>
        <taxon>Glossata</taxon>
        <taxon>Ditrysia</taxon>
        <taxon>Tortricoidea</taxon>
        <taxon>Tortricidae</taxon>
        <taxon>Tortricinae</taxon>
        <taxon>Choristoneura</taxon>
    </lineage>
</organism>
<gene>
    <name evidence="1" type="ORF">MSG28_006938</name>
</gene>
<name>A0ACC0JLN5_CHOFU</name>
<reference evidence="1 2" key="1">
    <citation type="journal article" date="2022" name="Genome Biol. Evol.">
        <title>The Spruce Budworm Genome: Reconstructing the Evolutionary History of Antifreeze Proteins.</title>
        <authorList>
            <person name="Beliveau C."/>
            <person name="Gagne P."/>
            <person name="Picq S."/>
            <person name="Vernygora O."/>
            <person name="Keeling C.I."/>
            <person name="Pinkney K."/>
            <person name="Doucet D."/>
            <person name="Wen F."/>
            <person name="Johnston J.S."/>
            <person name="Maaroufi H."/>
            <person name="Boyle B."/>
            <person name="Laroche J."/>
            <person name="Dewar K."/>
            <person name="Juretic N."/>
            <person name="Blackburn G."/>
            <person name="Nisole A."/>
            <person name="Brunet B."/>
            <person name="Brandao M."/>
            <person name="Lumley L."/>
            <person name="Duan J."/>
            <person name="Quan G."/>
            <person name="Lucarotti C.J."/>
            <person name="Roe A.D."/>
            <person name="Sperling F.A.H."/>
            <person name="Levesque R.C."/>
            <person name="Cusson M."/>
        </authorList>
    </citation>
    <scope>NUCLEOTIDE SEQUENCE [LARGE SCALE GENOMIC DNA]</scope>
    <source>
        <strain evidence="1">Glfc:IPQL:Cfum</strain>
    </source>
</reference>
<dbReference type="Proteomes" id="UP001064048">
    <property type="component" value="Chromosome 11"/>
</dbReference>
<comment type="caution">
    <text evidence="1">The sequence shown here is derived from an EMBL/GenBank/DDBJ whole genome shotgun (WGS) entry which is preliminary data.</text>
</comment>
<accession>A0ACC0JLN5</accession>
<protein>
    <submittedName>
        <fullName evidence="1">Uncharacterized protein</fullName>
    </submittedName>
</protein>
<evidence type="ECO:0000313" key="2">
    <source>
        <dbReference type="Proteomes" id="UP001064048"/>
    </source>
</evidence>
<dbReference type="EMBL" id="CM046111">
    <property type="protein sequence ID" value="KAI8425070.1"/>
    <property type="molecule type" value="Genomic_DNA"/>
</dbReference>
<proteinExistence type="predicted"/>
<feature type="non-terminal residue" evidence="1">
    <location>
        <position position="1"/>
    </location>
</feature>
<sequence>CKNWRLCIVFKYLLFFQWHSYGVRDYVVFIIGPNCQVPLSHAVQTAQRVSFMQCLYNSPSEHHQGQEDYDTLQTIGQVCYYPEITSSFVRNTDVYTNIAAFAAINIEITLYMYIHIRFRSENTTQLIIHIPEQRHAFDYGRGRPFAGFHGKQGFNRSYCLGGQGFIAFWPLQIYNNGELVRRGGYCGTSLSRISLNCSIGHMLLKDVIVSGTKLSTEDTPDLITVEDPSQYCLGQMYRNASEPGRGTIPVAVACFQEFKSEKTPIEVTGFLTLVSVLFLLVTLAVYMYLPQMRDLQGQCYMCMCISMAIGFLVYFWMMATFFWMNVISINVYRTVIDASYLKKTERKQYALYSCYAWGCSVVLLFVALVTNFVEGDHLKPGIGTTACWFLLSLKLFLVMGVSEIMDIFNCLQGFVIFLILVVLRRRAIQGLVQENCCLPMMRPLASKLSPLDDSDDQHILADDHMEVRLN</sequence>